<dbReference type="Gene3D" id="2.60.40.380">
    <property type="entry name" value="Purple acid phosphatase-like, N-terminal"/>
    <property type="match status" value="1"/>
</dbReference>
<evidence type="ECO:0000313" key="4">
    <source>
        <dbReference type="Proteomes" id="UP000186868"/>
    </source>
</evidence>
<dbReference type="CDD" id="cd07389">
    <property type="entry name" value="MPP_PhoD"/>
    <property type="match status" value="1"/>
</dbReference>
<dbReference type="InterPro" id="IPR052900">
    <property type="entry name" value="Phospholipid_Metab_Enz"/>
</dbReference>
<evidence type="ECO:0000313" key="3">
    <source>
        <dbReference type="EMBL" id="OKH26788.1"/>
    </source>
</evidence>
<dbReference type="InterPro" id="IPR018946">
    <property type="entry name" value="PhoD-like_MPP"/>
</dbReference>
<keyword evidence="4" id="KW-1185">Reference proteome</keyword>
<dbReference type="InterPro" id="IPR038607">
    <property type="entry name" value="PhoD-like_sf"/>
</dbReference>
<organism evidence="3 4">
    <name type="scientific">Hydrococcus rivularis NIES-593</name>
    <dbReference type="NCBI Taxonomy" id="1921803"/>
    <lineage>
        <taxon>Bacteria</taxon>
        <taxon>Bacillati</taxon>
        <taxon>Cyanobacteriota</taxon>
        <taxon>Cyanophyceae</taxon>
        <taxon>Pleurocapsales</taxon>
        <taxon>Hydrococcaceae</taxon>
        <taxon>Hydrococcus</taxon>
    </lineage>
</organism>
<dbReference type="Gene3D" id="3.60.21.70">
    <property type="entry name" value="PhoD-like phosphatase"/>
    <property type="match status" value="1"/>
</dbReference>
<dbReference type="SUPFAM" id="SSF56300">
    <property type="entry name" value="Metallo-dependent phosphatases"/>
    <property type="match status" value="1"/>
</dbReference>
<accession>A0A1U7HTC1</accession>
<comment type="caution">
    <text evidence="3">The sequence shown here is derived from an EMBL/GenBank/DDBJ whole genome shotgun (WGS) entry which is preliminary data.</text>
</comment>
<dbReference type="PANTHER" id="PTHR43606:SF2">
    <property type="entry name" value="ALKALINE PHOSPHATASE FAMILY PROTEIN (AFU_ORTHOLOGUE AFUA_5G03860)"/>
    <property type="match status" value="1"/>
</dbReference>
<reference evidence="3 4" key="1">
    <citation type="submission" date="2016-11" db="EMBL/GenBank/DDBJ databases">
        <title>Draft Genome Sequences of Nine Cyanobacterial Strains from Diverse Habitats.</title>
        <authorList>
            <person name="Zhu T."/>
            <person name="Hou S."/>
            <person name="Lu X."/>
            <person name="Hess W.R."/>
        </authorList>
    </citation>
    <scope>NUCLEOTIDE SEQUENCE [LARGE SCALE GENOMIC DNA]</scope>
    <source>
        <strain evidence="3 4">NIES-593</strain>
    </source>
</reference>
<evidence type="ECO:0000259" key="2">
    <source>
        <dbReference type="Pfam" id="PF16655"/>
    </source>
</evidence>
<dbReference type="InterPro" id="IPR032093">
    <property type="entry name" value="PhoD_N"/>
</dbReference>
<dbReference type="Pfam" id="PF16655">
    <property type="entry name" value="PhoD_N"/>
    <property type="match status" value="1"/>
</dbReference>
<dbReference type="AlphaFoldDB" id="A0A1U7HTC1"/>
<sequence length="530" mass="60416">MNNSFFNHLLSTRLKRRNLLLGAGVLGGLAITNRSRYLIAQPKYSDYPFSLGVASGEPDSNSVVLWTRLAPNPRRGNALPSADIPLQWQVATDEKMRRVVAKGVVSATPEWAHSVRVVVEGLESDRWYWYQFRTGNEVSPVGRTRTCPAPTASSERLSFAFASCQNYEHGYFNAYRHMSEEEIDFVIHLGDYIYEGGGAPRPDDVRSHGSPEPMDLEGYRRHYALYRSDRDLQEAHRLFPFICTWDDHEVDNDYANLESQDFDEIAAFAKRRAAAYQAYYEHLPFRPASRPQGDRMQLYRRFSWGNLALFHVLDTRQYRDDQACDENGDGGGQVVECQERLAEARSLLGQPQEQWLLDGLTNSSAHWDIIAQQYLVAQLKQQKDGREGYWSDGWDGYAANRKRILDHIAQQRPSNPIFIGGDIHSFWVSELKPDFQDPASPTVACEFVGTSISSNGVPYEQFASVLPENPHIKFFESRLRGYVKCAVSRQEWRSDLRVVDTVKQQDSKVSTLATFIVEDGNPQVRQLEPS</sequence>
<evidence type="ECO:0000259" key="1">
    <source>
        <dbReference type="Pfam" id="PF09423"/>
    </source>
</evidence>
<dbReference type="Pfam" id="PF09423">
    <property type="entry name" value="PhoD"/>
    <property type="match status" value="1"/>
</dbReference>
<dbReference type="InterPro" id="IPR029052">
    <property type="entry name" value="Metallo-depent_PP-like"/>
</dbReference>
<dbReference type="Proteomes" id="UP000186868">
    <property type="component" value="Unassembled WGS sequence"/>
</dbReference>
<dbReference type="OrthoDB" id="9763616at2"/>
<dbReference type="EMBL" id="MRCB01000001">
    <property type="protein sequence ID" value="OKH26788.1"/>
    <property type="molecule type" value="Genomic_DNA"/>
</dbReference>
<feature type="domain" description="PhoD-like phosphatase metallophosphatase" evidence="1">
    <location>
        <begin position="159"/>
        <end position="496"/>
    </location>
</feature>
<protein>
    <submittedName>
        <fullName evidence="3">Alkaline phosphatase</fullName>
    </submittedName>
</protein>
<dbReference type="STRING" id="1921803.NIES593_01725"/>
<gene>
    <name evidence="3" type="ORF">NIES593_01725</name>
</gene>
<dbReference type="PANTHER" id="PTHR43606">
    <property type="entry name" value="PHOSPHATASE, PUTATIVE (AFU_ORTHOLOGUE AFUA_6G08710)-RELATED"/>
    <property type="match status" value="1"/>
</dbReference>
<proteinExistence type="predicted"/>
<name>A0A1U7HTC1_9CYAN</name>
<dbReference type="RefSeq" id="WP_073597918.1">
    <property type="nucleotide sequence ID" value="NZ_MRCB01000001.1"/>
</dbReference>
<feature type="domain" description="Phospholipase D N-terminal" evidence="2">
    <location>
        <begin position="51"/>
        <end position="146"/>
    </location>
</feature>